<proteinExistence type="predicted"/>
<protein>
    <submittedName>
        <fullName evidence="4">Global transactivator</fullName>
    </submittedName>
</protein>
<dbReference type="Gene3D" id="3.40.50.10810">
    <property type="entry name" value="Tandem AAA-ATPase domain"/>
    <property type="match status" value="1"/>
</dbReference>
<gene>
    <name evidence="4" type="ORF">FGLOB1_12097</name>
</gene>
<dbReference type="InterPro" id="IPR038718">
    <property type="entry name" value="SNF2-like_sf"/>
</dbReference>
<dbReference type="SUPFAM" id="SSF52540">
    <property type="entry name" value="P-loop containing nucleoside triphosphate hydrolases"/>
    <property type="match status" value="1"/>
</dbReference>
<keyword evidence="5" id="KW-1185">Reference proteome</keyword>
<dbReference type="InterPro" id="IPR000330">
    <property type="entry name" value="SNF2_N"/>
</dbReference>
<evidence type="ECO:0000256" key="2">
    <source>
        <dbReference type="ARBA" id="ARBA00022840"/>
    </source>
</evidence>
<evidence type="ECO:0000256" key="1">
    <source>
        <dbReference type="ARBA" id="ARBA00022741"/>
    </source>
</evidence>
<evidence type="ECO:0000259" key="3">
    <source>
        <dbReference type="Pfam" id="PF00176"/>
    </source>
</evidence>
<organism evidence="4 5">
    <name type="scientific">Fusarium globosum</name>
    <dbReference type="NCBI Taxonomy" id="78864"/>
    <lineage>
        <taxon>Eukaryota</taxon>
        <taxon>Fungi</taxon>
        <taxon>Dikarya</taxon>
        <taxon>Ascomycota</taxon>
        <taxon>Pezizomycotina</taxon>
        <taxon>Sordariomycetes</taxon>
        <taxon>Hypocreomycetidae</taxon>
        <taxon>Hypocreales</taxon>
        <taxon>Nectriaceae</taxon>
        <taxon>Fusarium</taxon>
        <taxon>Fusarium fujikuroi species complex</taxon>
    </lineage>
</organism>
<sequence length="298" mass="33300">MAYNNTSHGSLHALSEASFQKLTDAVSSDTSTVSHKAHCDRNEQHLLSGLSIIGAGDEPADAEFIQHNRPPVQAPSDELIQRHILVGACGPICFCILPATDASCDRSISVTLTSTHISTFSMSSTQSSSIGRRREPANWSIALRGSLDDPKIDTSRLLDYGIVIFSCNFLKRRYQESLTFEGNVERPNAVLHSNYYSQVNRNITVLILDESHDCRNEQSLYFDAVKSLKYHHLFMLSGTPMFSRSEDIMRQSRLMPGGGLFSSKEHYKALFFSDEQQQHPTGPPLQLFNRLYRGLMVA</sequence>
<accession>A0A8H6CZV9</accession>
<keyword evidence="2" id="KW-0067">ATP-binding</keyword>
<dbReference type="Pfam" id="PF00176">
    <property type="entry name" value="SNF2-rel_dom"/>
    <property type="match status" value="1"/>
</dbReference>
<dbReference type="GO" id="GO:0005524">
    <property type="term" value="F:ATP binding"/>
    <property type="evidence" value="ECO:0007669"/>
    <property type="project" value="InterPro"/>
</dbReference>
<dbReference type="AlphaFoldDB" id="A0A8H6CZV9"/>
<name>A0A8H6CZV9_9HYPO</name>
<comment type="caution">
    <text evidence="4">The sequence shown here is derived from an EMBL/GenBank/DDBJ whole genome shotgun (WGS) entry which is preliminary data.</text>
</comment>
<evidence type="ECO:0000313" key="5">
    <source>
        <dbReference type="Proteomes" id="UP000532311"/>
    </source>
</evidence>
<dbReference type="EMBL" id="JAAQPF010000662">
    <property type="protein sequence ID" value="KAF5698414.1"/>
    <property type="molecule type" value="Genomic_DNA"/>
</dbReference>
<keyword evidence="1" id="KW-0547">Nucleotide-binding</keyword>
<feature type="domain" description="SNF2 N-terminal" evidence="3">
    <location>
        <begin position="153"/>
        <end position="249"/>
    </location>
</feature>
<dbReference type="Proteomes" id="UP000532311">
    <property type="component" value="Unassembled WGS sequence"/>
</dbReference>
<evidence type="ECO:0000313" key="4">
    <source>
        <dbReference type="EMBL" id="KAF5698414.1"/>
    </source>
</evidence>
<dbReference type="InterPro" id="IPR027417">
    <property type="entry name" value="P-loop_NTPase"/>
</dbReference>
<reference evidence="4 5" key="1">
    <citation type="submission" date="2020-05" db="EMBL/GenBank/DDBJ databases">
        <title>Identification and distribution of gene clusters putatively required for synthesis of sphingolipid metabolism inhibitors in phylogenetically diverse species of the filamentous fungus Fusarium.</title>
        <authorList>
            <person name="Kim H.-S."/>
            <person name="Busman M."/>
            <person name="Brown D.W."/>
            <person name="Divon H."/>
            <person name="Uhlig S."/>
            <person name="Proctor R.H."/>
        </authorList>
    </citation>
    <scope>NUCLEOTIDE SEQUENCE [LARGE SCALE GENOMIC DNA]</scope>
    <source>
        <strain evidence="4 5">NRRL 26131</strain>
    </source>
</reference>